<dbReference type="PANTHER" id="PTHR31252">
    <property type="entry name" value="DUF4419 DOMAIN-CONTAINING PROTEIN"/>
    <property type="match status" value="1"/>
</dbReference>
<evidence type="ECO:0000313" key="2">
    <source>
        <dbReference type="Proteomes" id="UP000054558"/>
    </source>
</evidence>
<dbReference type="InterPro" id="IPR025533">
    <property type="entry name" value="DUF4419"/>
</dbReference>
<protein>
    <submittedName>
        <fullName evidence="1">Uncharacterized protein</fullName>
    </submittedName>
</protein>
<keyword evidence="2" id="KW-1185">Reference proteome</keyword>
<dbReference type="AlphaFoldDB" id="A0A1Y1IGZ7"/>
<evidence type="ECO:0000313" key="1">
    <source>
        <dbReference type="EMBL" id="GAQ90140.1"/>
    </source>
</evidence>
<accession>A0A1Y1IGZ7</accession>
<dbReference type="Pfam" id="PF14388">
    <property type="entry name" value="DUF4419"/>
    <property type="match status" value="1"/>
</dbReference>
<dbReference type="STRING" id="105231.A0A1Y1IGZ7"/>
<dbReference type="OrthoDB" id="9978173at2759"/>
<organism evidence="1 2">
    <name type="scientific">Klebsormidium nitens</name>
    <name type="common">Green alga</name>
    <name type="synonym">Ulothrix nitens</name>
    <dbReference type="NCBI Taxonomy" id="105231"/>
    <lineage>
        <taxon>Eukaryota</taxon>
        <taxon>Viridiplantae</taxon>
        <taxon>Streptophyta</taxon>
        <taxon>Klebsormidiophyceae</taxon>
        <taxon>Klebsormidiales</taxon>
        <taxon>Klebsormidiaceae</taxon>
        <taxon>Klebsormidium</taxon>
    </lineage>
</organism>
<reference evidence="1 2" key="1">
    <citation type="journal article" date="2014" name="Nat. Commun.">
        <title>Klebsormidium flaccidum genome reveals primary factors for plant terrestrial adaptation.</title>
        <authorList>
            <person name="Hori K."/>
            <person name="Maruyama F."/>
            <person name="Fujisawa T."/>
            <person name="Togashi T."/>
            <person name="Yamamoto N."/>
            <person name="Seo M."/>
            <person name="Sato S."/>
            <person name="Yamada T."/>
            <person name="Mori H."/>
            <person name="Tajima N."/>
            <person name="Moriyama T."/>
            <person name="Ikeuchi M."/>
            <person name="Watanabe M."/>
            <person name="Wada H."/>
            <person name="Kobayashi K."/>
            <person name="Saito M."/>
            <person name="Masuda T."/>
            <person name="Sasaki-Sekimoto Y."/>
            <person name="Mashiguchi K."/>
            <person name="Awai K."/>
            <person name="Shimojima M."/>
            <person name="Masuda S."/>
            <person name="Iwai M."/>
            <person name="Nobusawa T."/>
            <person name="Narise T."/>
            <person name="Kondo S."/>
            <person name="Saito H."/>
            <person name="Sato R."/>
            <person name="Murakawa M."/>
            <person name="Ihara Y."/>
            <person name="Oshima-Yamada Y."/>
            <person name="Ohtaka K."/>
            <person name="Satoh M."/>
            <person name="Sonobe K."/>
            <person name="Ishii M."/>
            <person name="Ohtani R."/>
            <person name="Kanamori-Sato M."/>
            <person name="Honoki R."/>
            <person name="Miyazaki D."/>
            <person name="Mochizuki H."/>
            <person name="Umetsu J."/>
            <person name="Higashi K."/>
            <person name="Shibata D."/>
            <person name="Kamiya Y."/>
            <person name="Sato N."/>
            <person name="Nakamura Y."/>
            <person name="Tabata S."/>
            <person name="Ida S."/>
            <person name="Kurokawa K."/>
            <person name="Ohta H."/>
        </authorList>
    </citation>
    <scope>NUCLEOTIDE SEQUENCE [LARGE SCALE GENOMIC DNA]</scope>
    <source>
        <strain evidence="1 2">NIES-2285</strain>
    </source>
</reference>
<proteinExistence type="predicted"/>
<dbReference type="OMA" id="NASSHIM"/>
<dbReference type="EMBL" id="DF237554">
    <property type="protein sequence ID" value="GAQ90140.1"/>
    <property type="molecule type" value="Genomic_DNA"/>
</dbReference>
<sequence length="333" mass="37380">MRDNDWTQEEIFDCTDGLVIQSSGGSRSGLFVAIETAYNGHHKLHLRPDDIMLAIAQGVGAHLSYGENAEKYRQVFVDHEGKEQINVDAKFFLTGDSRFLYWPCCVQAVVNELTERVKGDTCQLLLNDFSTTDAVSRTASQVVLMDTMKHYFEYGFSFSCGIPEIELHGTLDDWHTLLARARALRALEIGLDWWLDVLEPVLEKLIETYSGNVDEDWWSHVFTREEFNGSGGGVFFDGWFQAFFPYTVKGKQARFGRLDAGDVPSGMVNCPFTIIENGRQTDSELVAGSFGARVTEDGGVAPYIGWLVKKKGEEEAPFYDMDEAYAAELGKLK</sequence>
<name>A0A1Y1IGZ7_KLENI</name>
<dbReference type="Proteomes" id="UP000054558">
    <property type="component" value="Unassembled WGS sequence"/>
</dbReference>
<dbReference type="PANTHER" id="PTHR31252:SF11">
    <property type="entry name" value="DUF4419 DOMAIN-CONTAINING PROTEIN"/>
    <property type="match status" value="1"/>
</dbReference>
<gene>
    <name evidence="1" type="ORF">KFL_006050030</name>
</gene>